<dbReference type="InterPro" id="IPR051050">
    <property type="entry name" value="Lipid_II_flippase_MurJ/MviN"/>
</dbReference>
<dbReference type="PANTHER" id="PTHR47019:SF1">
    <property type="entry name" value="LIPID II FLIPPASE MURJ"/>
    <property type="match status" value="1"/>
</dbReference>
<evidence type="ECO:0000256" key="7">
    <source>
        <dbReference type="ARBA" id="ARBA00023136"/>
    </source>
</evidence>
<evidence type="ECO:0000256" key="3">
    <source>
        <dbReference type="ARBA" id="ARBA00022692"/>
    </source>
</evidence>
<keyword evidence="2" id="KW-1003">Cell membrane</keyword>
<organism evidence="9 10">
    <name type="scientific">Candidatus Desantisbacteria bacterium CG_4_9_14_3_um_filter_40_11</name>
    <dbReference type="NCBI Taxonomy" id="1974546"/>
    <lineage>
        <taxon>Bacteria</taxon>
        <taxon>Candidatus Desantisiibacteriota</taxon>
    </lineage>
</organism>
<evidence type="ECO:0000313" key="10">
    <source>
        <dbReference type="Proteomes" id="UP000231366"/>
    </source>
</evidence>
<dbReference type="AlphaFoldDB" id="A0A2M8AV20"/>
<name>A0A2M8AV20_9BACT</name>
<dbReference type="EMBL" id="PFUI01000091">
    <property type="protein sequence ID" value="PJB29866.1"/>
    <property type="molecule type" value="Genomic_DNA"/>
</dbReference>
<dbReference type="GO" id="GO:0008360">
    <property type="term" value="P:regulation of cell shape"/>
    <property type="evidence" value="ECO:0007669"/>
    <property type="project" value="UniProtKB-KW"/>
</dbReference>
<dbReference type="Proteomes" id="UP000231366">
    <property type="component" value="Unassembled WGS sequence"/>
</dbReference>
<feature type="transmembrane region" description="Helical" evidence="8">
    <location>
        <begin position="312"/>
        <end position="333"/>
    </location>
</feature>
<protein>
    <submittedName>
        <fullName evidence="9">Murein biosynthesis integral membrane protein MurJ</fullName>
    </submittedName>
</protein>
<evidence type="ECO:0000256" key="1">
    <source>
        <dbReference type="ARBA" id="ARBA00004651"/>
    </source>
</evidence>
<dbReference type="GO" id="GO:0015648">
    <property type="term" value="F:lipid-linked peptidoglycan transporter activity"/>
    <property type="evidence" value="ECO:0007669"/>
    <property type="project" value="TreeGrafter"/>
</dbReference>
<gene>
    <name evidence="9" type="primary">mviN</name>
    <name evidence="9" type="ORF">CO110_03535</name>
</gene>
<evidence type="ECO:0000256" key="2">
    <source>
        <dbReference type="ARBA" id="ARBA00022475"/>
    </source>
</evidence>
<reference evidence="10" key="1">
    <citation type="submission" date="2017-09" db="EMBL/GenBank/DDBJ databases">
        <title>Depth-based differentiation of microbial function through sediment-hosted aquifers and enrichment of novel symbionts in the deep terrestrial subsurface.</title>
        <authorList>
            <person name="Probst A.J."/>
            <person name="Ladd B."/>
            <person name="Jarett J.K."/>
            <person name="Geller-Mcgrath D.E."/>
            <person name="Sieber C.M.K."/>
            <person name="Emerson J.B."/>
            <person name="Anantharaman K."/>
            <person name="Thomas B.C."/>
            <person name="Malmstrom R."/>
            <person name="Stieglmeier M."/>
            <person name="Klingl A."/>
            <person name="Woyke T."/>
            <person name="Ryan C.M."/>
            <person name="Banfield J.F."/>
        </authorList>
    </citation>
    <scope>NUCLEOTIDE SEQUENCE [LARGE SCALE GENOMIC DNA]</scope>
</reference>
<comment type="caution">
    <text evidence="9">The sequence shown here is derived from an EMBL/GenBank/DDBJ whole genome shotgun (WGS) entry which is preliminary data.</text>
</comment>
<comment type="subcellular location">
    <subcellularLocation>
        <location evidence="1">Cell membrane</location>
        <topology evidence="1">Multi-pass membrane protein</topology>
    </subcellularLocation>
</comment>
<evidence type="ECO:0000256" key="4">
    <source>
        <dbReference type="ARBA" id="ARBA00022960"/>
    </source>
</evidence>
<keyword evidence="6 8" id="KW-1133">Transmembrane helix</keyword>
<dbReference type="InterPro" id="IPR004268">
    <property type="entry name" value="MurJ"/>
</dbReference>
<feature type="transmembrane region" description="Helical" evidence="8">
    <location>
        <begin position="194"/>
        <end position="214"/>
    </location>
</feature>
<evidence type="ECO:0000256" key="6">
    <source>
        <dbReference type="ARBA" id="ARBA00022989"/>
    </source>
</evidence>
<evidence type="ECO:0000256" key="8">
    <source>
        <dbReference type="SAM" id="Phobius"/>
    </source>
</evidence>
<dbReference type="PANTHER" id="PTHR47019">
    <property type="entry name" value="LIPID II FLIPPASE MURJ"/>
    <property type="match status" value="1"/>
</dbReference>
<sequence>MENNQKKIVKSVGIVSGATMLSRILGLVREQVFAFMFGASAVNDAFVAAFRIPNLLRDMFAEGALASAFVPVFTDVMKKRSLQDAFRVANLTINALLLILSVITILGIIFTPAIVGVIAPGFAEVEGKTQLTITLTRIMFPFLILVSLAALIMGVLNSLHHFATPALAPAIFNVCMIGAGFLICPFLKEPIIGMAIGALLGGLFQLLIQLPALIKAGFRYIPRINFRDEGVVRIIKLMAPASIGLAAVQINILINTLLASFLSNGSVSYLNYSFRLMYLPLGVFGVAIGTVSLPTVAACVSKGDMDGVKKTIAFCLNLLFLLTIPSTIGLIVLSEPIIGLIY</sequence>
<proteinExistence type="predicted"/>
<feature type="transmembrane region" description="Helical" evidence="8">
    <location>
        <begin position="278"/>
        <end position="300"/>
    </location>
</feature>
<feature type="transmembrane region" description="Helical" evidence="8">
    <location>
        <begin position="234"/>
        <end position="258"/>
    </location>
</feature>
<feature type="transmembrane region" description="Helical" evidence="8">
    <location>
        <begin position="166"/>
        <end position="188"/>
    </location>
</feature>
<evidence type="ECO:0000256" key="5">
    <source>
        <dbReference type="ARBA" id="ARBA00022984"/>
    </source>
</evidence>
<dbReference type="GO" id="GO:0009252">
    <property type="term" value="P:peptidoglycan biosynthetic process"/>
    <property type="evidence" value="ECO:0007669"/>
    <property type="project" value="UniProtKB-KW"/>
</dbReference>
<evidence type="ECO:0000313" key="9">
    <source>
        <dbReference type="EMBL" id="PJB29866.1"/>
    </source>
</evidence>
<keyword evidence="5" id="KW-0573">Peptidoglycan synthesis</keyword>
<dbReference type="CDD" id="cd13123">
    <property type="entry name" value="MATE_MurJ_like"/>
    <property type="match status" value="1"/>
</dbReference>
<feature type="transmembrane region" description="Helical" evidence="8">
    <location>
        <begin position="138"/>
        <end position="159"/>
    </location>
</feature>
<feature type="non-terminal residue" evidence="9">
    <location>
        <position position="342"/>
    </location>
</feature>
<dbReference type="NCBIfam" id="TIGR01695">
    <property type="entry name" value="murJ_mviN"/>
    <property type="match status" value="1"/>
</dbReference>
<dbReference type="GO" id="GO:0034204">
    <property type="term" value="P:lipid translocation"/>
    <property type="evidence" value="ECO:0007669"/>
    <property type="project" value="TreeGrafter"/>
</dbReference>
<dbReference type="Pfam" id="PF03023">
    <property type="entry name" value="MurJ"/>
    <property type="match status" value="1"/>
</dbReference>
<keyword evidence="7 8" id="KW-0472">Membrane</keyword>
<keyword evidence="4" id="KW-0133">Cell shape</keyword>
<feature type="transmembrane region" description="Helical" evidence="8">
    <location>
        <begin position="88"/>
        <end position="118"/>
    </location>
</feature>
<keyword evidence="3 8" id="KW-0812">Transmembrane</keyword>
<dbReference type="PRINTS" id="PR01806">
    <property type="entry name" value="VIRFACTRMVIN"/>
</dbReference>
<accession>A0A2M8AV20</accession>
<dbReference type="GO" id="GO:0005886">
    <property type="term" value="C:plasma membrane"/>
    <property type="evidence" value="ECO:0007669"/>
    <property type="project" value="UniProtKB-SubCell"/>
</dbReference>